<evidence type="ECO:0000313" key="3">
    <source>
        <dbReference type="EMBL" id="CDO68843.1"/>
    </source>
</evidence>
<evidence type="ECO:0000256" key="1">
    <source>
        <dbReference type="SAM" id="MobiDB-lite"/>
    </source>
</evidence>
<dbReference type="PANTHER" id="PTHR38248">
    <property type="entry name" value="FUNK1 6"/>
    <property type="match status" value="1"/>
</dbReference>
<sequence length="789" mass="88477">MSGKRPLNDTDSEPASSPDRPSTPEQILASGVDALSLQGTPKSQGSGSFTASGSFTSTHVQEVWPWIADDIEKHDICTFYQVLIYFLRKVHAGDPPPDVLEKALQAVLPIANNTEVREALEKYRKPASAEKDRYAPFVGAFNNVLVHHLRPLRVPGANFSEHNPTEFMFCRNAEKVVTSSYESPFSGHLNTECKPDLILTTVHTTSRCHGIESGANRLYKAAQKQPNNNFTWDDILAFVEMELYCKTELAALPNTYNTSLQCEYEVIRDIRSRNPTPLKTAPKPAPAPSKPAKHVKTEHITGPSPFSSAEGLDVNPTVTEQPEVRDLDKAPPLVQCAIYGAEMLSGRPVVPSWTMTLMQDEVVHVWLYDRDGGIQSTGLNILIDLPRFLVLLFALQRFEFKDFGFVEPFDLGAVAALKSPSASGKERANERAIERMAADAKGVTVHMPYIAHSSDYSEWKTSTIQHLLNIPLKRHRQPDSSEDVEVYRVLRLTIVERLQHLITLPDEHFIRGWFQLVTAHYHSWRNGIQHRDISLGNLMCRGNDKDPVCAVLNDWDLAVDAKDPNTTHTSIEVTGTVPFMALDLLSEEAFRGNVAILYHHDLKAFVWVLIWAVCCYQNGKMIRTAPHGISDWDVRKPLTCGAQKERFIRRIKLTLPALDGWVYGAKFAYLVVYLREQDAEREAKRNQAMRRSLKSNGGSSSPPRLPANRRRTIRSANGRNSGLTSPNYVELSLAYLSSLLWVTIQRMADWVGPQGTDGRDQEGYIVKAPRGWKRHLCGTSPTPCQLLET</sequence>
<organism evidence="3 4">
    <name type="scientific">Pycnoporus cinnabarinus</name>
    <name type="common">Cinnabar-red polypore</name>
    <name type="synonym">Trametes cinnabarina</name>
    <dbReference type="NCBI Taxonomy" id="5643"/>
    <lineage>
        <taxon>Eukaryota</taxon>
        <taxon>Fungi</taxon>
        <taxon>Dikarya</taxon>
        <taxon>Basidiomycota</taxon>
        <taxon>Agaricomycotina</taxon>
        <taxon>Agaricomycetes</taxon>
        <taxon>Polyporales</taxon>
        <taxon>Polyporaceae</taxon>
        <taxon>Trametes</taxon>
    </lineage>
</organism>
<dbReference type="PANTHER" id="PTHR38248:SF2">
    <property type="entry name" value="FUNK1 11"/>
    <property type="match status" value="1"/>
</dbReference>
<dbReference type="Gene3D" id="1.10.510.10">
    <property type="entry name" value="Transferase(Phosphotransferase) domain 1"/>
    <property type="match status" value="1"/>
</dbReference>
<dbReference type="HOGENOM" id="CLU_355705_0_0_1"/>
<evidence type="ECO:0000259" key="2">
    <source>
        <dbReference type="Pfam" id="PF17667"/>
    </source>
</evidence>
<dbReference type="OrthoDB" id="5584477at2759"/>
<dbReference type="SUPFAM" id="SSF56112">
    <property type="entry name" value="Protein kinase-like (PK-like)"/>
    <property type="match status" value="1"/>
</dbReference>
<dbReference type="EMBL" id="CCBP010000026">
    <property type="protein sequence ID" value="CDO68843.1"/>
    <property type="molecule type" value="Genomic_DNA"/>
</dbReference>
<feature type="region of interest" description="Disordered" evidence="1">
    <location>
        <begin position="273"/>
        <end position="298"/>
    </location>
</feature>
<feature type="domain" description="Fungal-type protein kinase" evidence="2">
    <location>
        <begin position="517"/>
        <end position="612"/>
    </location>
</feature>
<dbReference type="Pfam" id="PF17667">
    <property type="entry name" value="Pkinase_fungal"/>
    <property type="match status" value="1"/>
</dbReference>
<dbReference type="Proteomes" id="UP000029665">
    <property type="component" value="Unassembled WGS sequence"/>
</dbReference>
<dbReference type="InterPro" id="IPR011009">
    <property type="entry name" value="Kinase-like_dom_sf"/>
</dbReference>
<dbReference type="InterPro" id="IPR040976">
    <property type="entry name" value="Pkinase_fungal"/>
</dbReference>
<accession>A0A060S8Z7</accession>
<keyword evidence="4" id="KW-1185">Reference proteome</keyword>
<evidence type="ECO:0000313" key="4">
    <source>
        <dbReference type="Proteomes" id="UP000029665"/>
    </source>
</evidence>
<dbReference type="OMA" id="VEMELYC"/>
<reference evidence="3" key="1">
    <citation type="submission" date="2014-01" db="EMBL/GenBank/DDBJ databases">
        <title>The genome of the white-rot fungus Pycnoporus cinnabarinus: a basidiomycete model with a versatile arsenal for lignocellulosic biomass breakdown.</title>
        <authorList>
            <person name="Levasseur A."/>
            <person name="Lomascolo A."/>
            <person name="Ruiz-Duenas F.J."/>
            <person name="Uzan E."/>
            <person name="Piumi F."/>
            <person name="Kues U."/>
            <person name="Ram A.F.J."/>
            <person name="Murat C."/>
            <person name="Haon M."/>
            <person name="Benoit I."/>
            <person name="Arfi Y."/>
            <person name="Chevret D."/>
            <person name="Drula E."/>
            <person name="Kwon M.J."/>
            <person name="Gouret P."/>
            <person name="Lesage-Meessen L."/>
            <person name="Lombard V."/>
            <person name="Mariette J."/>
            <person name="Noirot C."/>
            <person name="Park J."/>
            <person name="Patyshakuliyeva A."/>
            <person name="Wieneger R.A.B."/>
            <person name="Wosten H.A.B."/>
            <person name="Martin F."/>
            <person name="Coutinho P.M."/>
            <person name="de Vries R."/>
            <person name="Martinez A.T."/>
            <person name="Klopp C."/>
            <person name="Pontarotti P."/>
            <person name="Henrissat B."/>
            <person name="Record E."/>
        </authorList>
    </citation>
    <scope>NUCLEOTIDE SEQUENCE [LARGE SCALE GENOMIC DNA]</scope>
    <source>
        <strain evidence="3">BRFM137</strain>
    </source>
</reference>
<gene>
    <name evidence="3" type="ORF">BN946_scf184805.g52</name>
</gene>
<proteinExistence type="predicted"/>
<dbReference type="AlphaFoldDB" id="A0A060S8Z7"/>
<feature type="region of interest" description="Disordered" evidence="1">
    <location>
        <begin position="1"/>
        <end position="30"/>
    </location>
</feature>
<feature type="compositionally biased region" description="Polar residues" evidence="1">
    <location>
        <begin position="13"/>
        <end position="25"/>
    </location>
</feature>
<feature type="region of interest" description="Disordered" evidence="1">
    <location>
        <begin position="684"/>
        <end position="719"/>
    </location>
</feature>
<comment type="caution">
    <text evidence="3">The sequence shown here is derived from an EMBL/GenBank/DDBJ whole genome shotgun (WGS) entry which is preliminary data.</text>
</comment>
<name>A0A060S8Z7_PYCCI</name>
<protein>
    <recommendedName>
        <fullName evidence="2">Fungal-type protein kinase domain-containing protein</fullName>
    </recommendedName>
</protein>